<name>A0A2I0SF73_9ACTN</name>
<dbReference type="OrthoDB" id="5572373at2"/>
<evidence type="ECO:0008006" key="3">
    <source>
        <dbReference type="Google" id="ProtNLM"/>
    </source>
</evidence>
<reference evidence="1 2" key="1">
    <citation type="submission" date="2017-12" db="EMBL/GenBank/DDBJ databases">
        <title>Streptomyces populusis sp. nov., a novel endophytic actinobacterium isolated from stems of Populus adenopoda Maxim.</title>
        <authorList>
            <person name="Wang Z."/>
        </authorList>
    </citation>
    <scope>NUCLEOTIDE SEQUENCE [LARGE SCALE GENOMIC DNA]</scope>
    <source>
        <strain evidence="1 2">A249</strain>
    </source>
</reference>
<sequence>MWSLEDWRRARLSAPDLYPYPFHPDPGGLISWGSDEHGCEYYFLAIEPDPDEWRIVVSSERNS</sequence>
<dbReference type="Proteomes" id="UP000236178">
    <property type="component" value="Unassembled WGS sequence"/>
</dbReference>
<comment type="caution">
    <text evidence="1">The sequence shown here is derived from an EMBL/GenBank/DDBJ whole genome shotgun (WGS) entry which is preliminary data.</text>
</comment>
<dbReference type="AlphaFoldDB" id="A0A2I0SF73"/>
<organism evidence="1 2">
    <name type="scientific">Streptomyces populi</name>
    <dbReference type="NCBI Taxonomy" id="2058924"/>
    <lineage>
        <taxon>Bacteria</taxon>
        <taxon>Bacillati</taxon>
        <taxon>Actinomycetota</taxon>
        <taxon>Actinomycetes</taxon>
        <taxon>Kitasatosporales</taxon>
        <taxon>Streptomycetaceae</taxon>
        <taxon>Streptomyces</taxon>
    </lineage>
</organism>
<evidence type="ECO:0000313" key="2">
    <source>
        <dbReference type="Proteomes" id="UP000236178"/>
    </source>
</evidence>
<protein>
    <recommendedName>
        <fullName evidence="3">SMI1/KNR4 family protein</fullName>
    </recommendedName>
</protein>
<dbReference type="EMBL" id="PJOS01000105">
    <property type="protein sequence ID" value="PKT68565.1"/>
    <property type="molecule type" value="Genomic_DNA"/>
</dbReference>
<accession>A0A2I0SF73</accession>
<proteinExistence type="predicted"/>
<gene>
    <name evidence="1" type="ORF">CW362_34295</name>
</gene>
<keyword evidence="2" id="KW-1185">Reference proteome</keyword>
<evidence type="ECO:0000313" key="1">
    <source>
        <dbReference type="EMBL" id="PKT68565.1"/>
    </source>
</evidence>